<organism evidence="2 3">
    <name type="scientific">Riccia sorocarpa</name>
    <dbReference type="NCBI Taxonomy" id="122646"/>
    <lineage>
        <taxon>Eukaryota</taxon>
        <taxon>Viridiplantae</taxon>
        <taxon>Streptophyta</taxon>
        <taxon>Embryophyta</taxon>
        <taxon>Marchantiophyta</taxon>
        <taxon>Marchantiopsida</taxon>
        <taxon>Marchantiidae</taxon>
        <taxon>Marchantiales</taxon>
        <taxon>Ricciaceae</taxon>
        <taxon>Riccia</taxon>
    </lineage>
</organism>
<feature type="compositionally biased region" description="Polar residues" evidence="1">
    <location>
        <begin position="129"/>
        <end position="144"/>
    </location>
</feature>
<comment type="caution">
    <text evidence="2">The sequence shown here is derived from an EMBL/GenBank/DDBJ whole genome shotgun (WGS) entry which is preliminary data.</text>
</comment>
<proteinExistence type="predicted"/>
<feature type="compositionally biased region" description="Low complexity" evidence="1">
    <location>
        <begin position="195"/>
        <end position="208"/>
    </location>
</feature>
<evidence type="ECO:0000313" key="3">
    <source>
        <dbReference type="Proteomes" id="UP001633002"/>
    </source>
</evidence>
<dbReference type="Proteomes" id="UP001633002">
    <property type="component" value="Unassembled WGS sequence"/>
</dbReference>
<accession>A0ABD3GKD3</accession>
<feature type="compositionally biased region" description="Basic and acidic residues" evidence="1">
    <location>
        <begin position="289"/>
        <end position="311"/>
    </location>
</feature>
<feature type="compositionally biased region" description="Polar residues" evidence="1">
    <location>
        <begin position="239"/>
        <end position="248"/>
    </location>
</feature>
<reference evidence="2 3" key="1">
    <citation type="submission" date="2024-09" db="EMBL/GenBank/DDBJ databases">
        <title>Chromosome-scale assembly of Riccia sorocarpa.</title>
        <authorList>
            <person name="Paukszto L."/>
        </authorList>
    </citation>
    <scope>NUCLEOTIDE SEQUENCE [LARGE SCALE GENOMIC DNA]</scope>
    <source>
        <strain evidence="2">LP-2024</strain>
        <tissue evidence="2">Aerial parts of the thallus</tissue>
    </source>
</reference>
<protein>
    <submittedName>
        <fullName evidence="2">Uncharacterized protein</fullName>
    </submittedName>
</protein>
<dbReference type="EMBL" id="JBJQOH010000007">
    <property type="protein sequence ID" value="KAL3678607.1"/>
    <property type="molecule type" value="Genomic_DNA"/>
</dbReference>
<evidence type="ECO:0000313" key="2">
    <source>
        <dbReference type="EMBL" id="KAL3678607.1"/>
    </source>
</evidence>
<feature type="region of interest" description="Disordered" evidence="1">
    <location>
        <begin position="288"/>
        <end position="311"/>
    </location>
</feature>
<evidence type="ECO:0000256" key="1">
    <source>
        <dbReference type="SAM" id="MobiDB-lite"/>
    </source>
</evidence>
<gene>
    <name evidence="2" type="ORF">R1sor_021563</name>
</gene>
<dbReference type="AlphaFoldDB" id="A0ABD3GKD3"/>
<name>A0ABD3GKD3_9MARC</name>
<sequence>MRSRSKWLREGEAPTKYFFSLAKAKFSRDRIHGLQLSNGEVVTRRKDILKVVEEYYSELYNSEGESLENHLARQEILHLINRRISESEAARLNEIPTDEEVDNTIKSLKRDLNPDTFTVEGRPAGAAAKSTTPRSTASSNTNDNDFTEVKSRKGKRATSEPTTPASEPLDINMFDVLGNPQGDQKDGKSDTNQDGSPSTVSGSISPSTRIQDTPNLGKEVTPRSGNPTTEDLIERLPSPTMNTSSSPKTLVPFHVSALDPRVQSVGSHESSLGNWADVTNEDLILSEARGSKGRAEENLEHMVPPDRGECK</sequence>
<feature type="region of interest" description="Disordered" evidence="1">
    <location>
        <begin position="112"/>
        <end position="249"/>
    </location>
</feature>
<keyword evidence="3" id="KW-1185">Reference proteome</keyword>